<gene>
    <name evidence="2" type="ORF">SGRAN_3676</name>
</gene>
<reference evidence="2 3" key="1">
    <citation type="journal article" date="2016" name="BMC Genomics">
        <title>Genomic analysis of the nitrate-respiring Sphingopyxis granuli (formerly Sphingomonas macrogoltabida) strain TFA.</title>
        <authorList>
            <person name="Garcia-Romero I."/>
            <person name="Perez-Pulido A.J."/>
            <person name="Gonzalez-Flores Y.E."/>
            <person name="Reyes-Ramirez F."/>
            <person name="Santero E."/>
            <person name="Floriano B."/>
        </authorList>
    </citation>
    <scope>NUCLEOTIDE SEQUENCE [LARGE SCALE GENOMIC DNA]</scope>
    <source>
        <strain evidence="2 3">TFA</strain>
    </source>
</reference>
<sequence>MGSGNARPARLRPARAIDLVREMDADRLAAEWERLEPRGNWPTQTRDFAAALAPLLSRQHQKLLGVRSGIAITALLPLCRDRRYFARWRMAGAIELFEPGDLLCADPTAADPIAAAIREVHHPLSLDRISRDSPLVPALRRAMRGRGWVSVRPAMPCPMIALGESWRDPESRFNAGRRSDFRRAARRAEAIGPVTFETLAPGPADFDALFDEAIGVELRSWKREAGSALAVDRRRETFFRRFFRSAAARGTFRLSFMRIGGEAVAMQLALLWAGQYWLFKIGHDDRFGKCSPGTLLMLHTLRWAAEQGLESYELLGETEAWITRFWTQEQRDCVRVRTYPFTPPGLVALLADGLFWLRHRLGRAAR</sequence>
<accession>A0AA86L5N8</accession>
<dbReference type="InterPro" id="IPR016181">
    <property type="entry name" value="Acyl_CoA_acyltransferase"/>
</dbReference>
<evidence type="ECO:0000259" key="1">
    <source>
        <dbReference type="Pfam" id="PF13480"/>
    </source>
</evidence>
<evidence type="ECO:0000313" key="3">
    <source>
        <dbReference type="Proteomes" id="UP000058599"/>
    </source>
</evidence>
<dbReference type="KEGG" id="sgi:SGRAN_3676"/>
<evidence type="ECO:0000313" key="2">
    <source>
        <dbReference type="EMBL" id="AMG76015.1"/>
    </source>
</evidence>
<dbReference type="SUPFAM" id="SSF55729">
    <property type="entry name" value="Acyl-CoA N-acyltransferases (Nat)"/>
    <property type="match status" value="1"/>
</dbReference>
<feature type="domain" description="BioF2-like acetyltransferase" evidence="1">
    <location>
        <begin position="177"/>
        <end position="321"/>
    </location>
</feature>
<dbReference type="Pfam" id="PF13480">
    <property type="entry name" value="Acetyltransf_6"/>
    <property type="match status" value="1"/>
</dbReference>
<proteinExistence type="predicted"/>
<keyword evidence="3" id="KW-1185">Reference proteome</keyword>
<dbReference type="AlphaFoldDB" id="A0AA86L5N8"/>
<protein>
    <submittedName>
        <fullName evidence="2">Cellulose biosynthesis (CelD)-like protein</fullName>
    </submittedName>
</protein>
<dbReference type="Gene3D" id="3.40.630.30">
    <property type="match status" value="1"/>
</dbReference>
<name>A0AA86L5N8_9SPHN</name>
<organism evidence="2 3">
    <name type="scientific">Sphingopyxis granuli</name>
    <dbReference type="NCBI Taxonomy" id="267128"/>
    <lineage>
        <taxon>Bacteria</taxon>
        <taxon>Pseudomonadati</taxon>
        <taxon>Pseudomonadota</taxon>
        <taxon>Alphaproteobacteria</taxon>
        <taxon>Sphingomonadales</taxon>
        <taxon>Sphingomonadaceae</taxon>
        <taxon>Sphingopyxis</taxon>
    </lineage>
</organism>
<dbReference type="EMBL" id="CP012199">
    <property type="protein sequence ID" value="AMG76015.1"/>
    <property type="molecule type" value="Genomic_DNA"/>
</dbReference>
<dbReference type="InterPro" id="IPR038740">
    <property type="entry name" value="BioF2-like_GNAT_dom"/>
</dbReference>
<dbReference type="Proteomes" id="UP000058599">
    <property type="component" value="Chromosome"/>
</dbReference>